<feature type="region of interest" description="Disordered" evidence="1">
    <location>
        <begin position="125"/>
        <end position="149"/>
    </location>
</feature>
<keyword evidence="2" id="KW-1133">Transmembrane helix</keyword>
<evidence type="ECO:0000256" key="2">
    <source>
        <dbReference type="SAM" id="Phobius"/>
    </source>
</evidence>
<feature type="transmembrane region" description="Helical" evidence="2">
    <location>
        <begin position="39"/>
        <end position="58"/>
    </location>
</feature>
<feature type="compositionally biased region" description="Polar residues" evidence="1">
    <location>
        <begin position="82"/>
        <end position="95"/>
    </location>
</feature>
<evidence type="ECO:0000256" key="1">
    <source>
        <dbReference type="SAM" id="MobiDB-lite"/>
    </source>
</evidence>
<reference evidence="3" key="4">
    <citation type="submission" date="2025-09" db="UniProtKB">
        <authorList>
            <consortium name="Ensembl"/>
        </authorList>
    </citation>
    <scope>IDENTIFICATION</scope>
</reference>
<dbReference type="Proteomes" id="UP000008144">
    <property type="component" value="Chromosome 11"/>
</dbReference>
<reference evidence="4" key="1">
    <citation type="journal article" date="2002" name="Science">
        <title>The draft genome of Ciona intestinalis: insights into chordate and vertebrate origins.</title>
        <authorList>
            <person name="Dehal P."/>
            <person name="Satou Y."/>
            <person name="Campbell R.K."/>
            <person name="Chapman J."/>
            <person name="Degnan B."/>
            <person name="De Tomaso A."/>
            <person name="Davidson B."/>
            <person name="Di Gregorio A."/>
            <person name="Gelpke M."/>
            <person name="Goodstein D.M."/>
            <person name="Harafuji N."/>
            <person name="Hastings K.E."/>
            <person name="Ho I."/>
            <person name="Hotta K."/>
            <person name="Huang W."/>
            <person name="Kawashima T."/>
            <person name="Lemaire P."/>
            <person name="Martinez D."/>
            <person name="Meinertzhagen I.A."/>
            <person name="Necula S."/>
            <person name="Nonaka M."/>
            <person name="Putnam N."/>
            <person name="Rash S."/>
            <person name="Saiga H."/>
            <person name="Satake M."/>
            <person name="Terry A."/>
            <person name="Yamada L."/>
            <person name="Wang H.G."/>
            <person name="Awazu S."/>
            <person name="Azumi K."/>
            <person name="Boore J."/>
            <person name="Branno M."/>
            <person name="Chin-Bow S."/>
            <person name="DeSantis R."/>
            <person name="Doyle S."/>
            <person name="Francino P."/>
            <person name="Keys D.N."/>
            <person name="Haga S."/>
            <person name="Hayashi H."/>
            <person name="Hino K."/>
            <person name="Imai K.S."/>
            <person name="Inaba K."/>
            <person name="Kano S."/>
            <person name="Kobayashi K."/>
            <person name="Kobayashi M."/>
            <person name="Lee B.I."/>
            <person name="Makabe K.W."/>
            <person name="Manohar C."/>
            <person name="Matassi G."/>
            <person name="Medina M."/>
            <person name="Mochizuki Y."/>
            <person name="Mount S."/>
            <person name="Morishita T."/>
            <person name="Miura S."/>
            <person name="Nakayama A."/>
            <person name="Nishizaka S."/>
            <person name="Nomoto H."/>
            <person name="Ohta F."/>
            <person name="Oishi K."/>
            <person name="Rigoutsos I."/>
            <person name="Sano M."/>
            <person name="Sasaki A."/>
            <person name="Sasakura Y."/>
            <person name="Shoguchi E."/>
            <person name="Shin-i T."/>
            <person name="Spagnuolo A."/>
            <person name="Stainier D."/>
            <person name="Suzuki M.M."/>
            <person name="Tassy O."/>
            <person name="Takatori N."/>
            <person name="Tokuoka M."/>
            <person name="Yagi K."/>
            <person name="Yoshizaki F."/>
            <person name="Wada S."/>
            <person name="Zhang C."/>
            <person name="Hyatt P.D."/>
            <person name="Larimer F."/>
            <person name="Detter C."/>
            <person name="Doggett N."/>
            <person name="Glavina T."/>
            <person name="Hawkins T."/>
            <person name="Richardson P."/>
            <person name="Lucas S."/>
            <person name="Kohara Y."/>
            <person name="Levine M."/>
            <person name="Satoh N."/>
            <person name="Rokhsar D.S."/>
        </authorList>
    </citation>
    <scope>NUCLEOTIDE SEQUENCE [LARGE SCALE GENOMIC DNA]</scope>
</reference>
<dbReference type="HOGENOM" id="CLU_1748990_0_0_1"/>
<feature type="region of interest" description="Disordered" evidence="1">
    <location>
        <begin position="82"/>
        <end position="112"/>
    </location>
</feature>
<reference evidence="3" key="3">
    <citation type="submission" date="2025-08" db="UniProtKB">
        <authorList>
            <consortium name="Ensembl"/>
        </authorList>
    </citation>
    <scope>IDENTIFICATION</scope>
</reference>
<dbReference type="Ensembl" id="ENSCINT00000034684.1">
    <property type="protein sequence ID" value="ENSCINP00000032000.1"/>
    <property type="gene ID" value="ENSCING00000020194.1"/>
</dbReference>
<reference evidence="3" key="2">
    <citation type="journal article" date="2008" name="Genome Biol.">
        <title>Improved genome assembly and evidence-based global gene model set for the chordate Ciona intestinalis: new insight into intron and operon populations.</title>
        <authorList>
            <person name="Satou Y."/>
            <person name="Mineta K."/>
            <person name="Ogasawara M."/>
            <person name="Sasakura Y."/>
            <person name="Shoguchi E."/>
            <person name="Ueno K."/>
            <person name="Yamada L."/>
            <person name="Matsumoto J."/>
            <person name="Wasserscheid J."/>
            <person name="Dewar K."/>
            <person name="Wiley G.B."/>
            <person name="Macmil S.L."/>
            <person name="Roe B.A."/>
            <person name="Zeller R.W."/>
            <person name="Hastings K.E."/>
            <person name="Lemaire P."/>
            <person name="Lindquist E."/>
            <person name="Endo T."/>
            <person name="Hotta K."/>
            <person name="Inaba K."/>
        </authorList>
    </citation>
    <scope>NUCLEOTIDE SEQUENCE [LARGE SCALE GENOMIC DNA]</scope>
    <source>
        <strain evidence="3">wild type</strain>
    </source>
</reference>
<organism evidence="3 4">
    <name type="scientific">Ciona intestinalis</name>
    <name type="common">Transparent sea squirt</name>
    <name type="synonym">Ascidia intestinalis</name>
    <dbReference type="NCBI Taxonomy" id="7719"/>
    <lineage>
        <taxon>Eukaryota</taxon>
        <taxon>Metazoa</taxon>
        <taxon>Chordata</taxon>
        <taxon>Tunicata</taxon>
        <taxon>Ascidiacea</taxon>
        <taxon>Phlebobranchia</taxon>
        <taxon>Cionidae</taxon>
        <taxon>Ciona</taxon>
    </lineage>
</organism>
<keyword evidence="4" id="KW-1185">Reference proteome</keyword>
<protein>
    <submittedName>
        <fullName evidence="3">Uncharacterized protein</fullName>
    </submittedName>
</protein>
<keyword evidence="2" id="KW-0472">Membrane</keyword>
<evidence type="ECO:0000313" key="3">
    <source>
        <dbReference type="Ensembl" id="ENSCINP00000032000.1"/>
    </source>
</evidence>
<dbReference type="AlphaFoldDB" id="H2XQR6"/>
<dbReference type="InParanoid" id="H2XQR6"/>
<evidence type="ECO:0000313" key="4">
    <source>
        <dbReference type="Proteomes" id="UP000008144"/>
    </source>
</evidence>
<sequence length="149" mass="16276">MCAYVSSNFLPNNYTMNINVHVNTQPPPSSKPGLAESPVLVGVGVVLIFLSCVLYHLCYKRFCAAYSADQARRYEATAGLVSSQARLTTPNQGENNRGHCTPDNSSLPEYSDLPPSYMDVLVKISDAESQTDLPPPPYEESKSTMQTVV</sequence>
<proteinExistence type="predicted"/>
<accession>H2XQR6</accession>
<name>H2XQR6_CIOIN</name>
<dbReference type="EMBL" id="EAAA01000778">
    <property type="status" value="NOT_ANNOTATED_CDS"/>
    <property type="molecule type" value="Genomic_DNA"/>
</dbReference>
<keyword evidence="2" id="KW-0812">Transmembrane</keyword>